<keyword evidence="1" id="KW-0812">Transmembrane</keyword>
<protein>
    <recommendedName>
        <fullName evidence="4">CorA-like Mg2+ transporter protein</fullName>
    </recommendedName>
</protein>
<keyword evidence="3" id="KW-1185">Reference proteome</keyword>
<dbReference type="EMBL" id="QMEY01000001">
    <property type="protein sequence ID" value="RBQ21300.1"/>
    <property type="molecule type" value="Genomic_DNA"/>
</dbReference>
<accession>A0A366M6E9</accession>
<dbReference type="AlphaFoldDB" id="A0A366M6E9"/>
<evidence type="ECO:0000256" key="1">
    <source>
        <dbReference type="SAM" id="Phobius"/>
    </source>
</evidence>
<feature type="transmembrane region" description="Helical" evidence="1">
    <location>
        <begin position="337"/>
        <end position="360"/>
    </location>
</feature>
<organism evidence="2 3">
    <name type="scientific">Spongiactinospora rosea</name>
    <dbReference type="NCBI Taxonomy" id="2248750"/>
    <lineage>
        <taxon>Bacteria</taxon>
        <taxon>Bacillati</taxon>
        <taxon>Actinomycetota</taxon>
        <taxon>Actinomycetes</taxon>
        <taxon>Streptosporangiales</taxon>
        <taxon>Streptosporangiaceae</taxon>
        <taxon>Spongiactinospora</taxon>
    </lineage>
</organism>
<feature type="transmembrane region" description="Helical" evidence="1">
    <location>
        <begin position="366"/>
        <end position="384"/>
    </location>
</feature>
<dbReference type="RefSeq" id="WP_113977636.1">
    <property type="nucleotide sequence ID" value="NZ_QMEY01000001.1"/>
</dbReference>
<gene>
    <name evidence="2" type="ORF">DP939_00825</name>
</gene>
<name>A0A366M6E9_9ACTN</name>
<dbReference type="Proteomes" id="UP000253303">
    <property type="component" value="Unassembled WGS sequence"/>
</dbReference>
<dbReference type="OrthoDB" id="3217793at2"/>
<evidence type="ECO:0000313" key="3">
    <source>
        <dbReference type="Proteomes" id="UP000253303"/>
    </source>
</evidence>
<keyword evidence="1" id="KW-1133">Transmembrane helix</keyword>
<evidence type="ECO:0008006" key="4">
    <source>
        <dbReference type="Google" id="ProtNLM"/>
    </source>
</evidence>
<comment type="caution">
    <text evidence="2">The sequence shown here is derived from an EMBL/GenBank/DDBJ whole genome shotgun (WGS) entry which is preliminary data.</text>
</comment>
<keyword evidence="1" id="KW-0472">Membrane</keyword>
<reference evidence="2 3" key="1">
    <citation type="submission" date="2018-06" db="EMBL/GenBank/DDBJ databases">
        <title>Sphaerisporangium craniellae sp. nov., isolated from a marine sponge in the South China Sea.</title>
        <authorList>
            <person name="Li L."/>
        </authorList>
    </citation>
    <scope>NUCLEOTIDE SEQUENCE [LARGE SCALE GENOMIC DNA]</scope>
    <source>
        <strain evidence="2 3">LHW63015</strain>
    </source>
</reference>
<proteinExistence type="predicted"/>
<evidence type="ECO:0000313" key="2">
    <source>
        <dbReference type="EMBL" id="RBQ21300.1"/>
    </source>
</evidence>
<sequence length="402" mass="44907">MTGLARHCLIAVYPAHFPTTPTWAEGPLVLRHRSMSSTAAARSDYYRAKAARILYGTPGAPRRWHDAARKRIGDIEILGVEALRMDEGHGLIAVHLRCLHSTPIELLRSLAGRRDAAPMPFDPQTLVDGQAKVEPGTRPYTVSFATHGKGGLPRLYRSVRYRRWPVAGQWLWSLASRTSLADYPPDPKNLEPADSDIIRLSVDWQAIVLRDGTAVIGLRPDQGHQDPFFGYAAVYVRSIYLDAVLLGLLQDQALTALEERMMAALDSSMAATMAALERDVSSFRHQLWAQHLTPHGVPNRLLSAYQREHALRERFDQVLTEISDFNRLARDDENRSVNATVVVFTLLTVPVGIALALLQVLETDDLWLIVTVSLACLLLTALLLRTRSARLAIRALRRRLTQ</sequence>